<feature type="region of interest" description="N-terminal hotdog fold" evidence="5">
    <location>
        <begin position="1340"/>
        <end position="1475"/>
    </location>
</feature>
<dbReference type="SUPFAM" id="SSF47336">
    <property type="entry name" value="ACP-like"/>
    <property type="match status" value="1"/>
</dbReference>
<dbReference type="InterPro" id="IPR014031">
    <property type="entry name" value="Ketoacyl_synth_C"/>
</dbReference>
<dbReference type="SUPFAM" id="SSF53901">
    <property type="entry name" value="Thiolase-like"/>
    <property type="match status" value="1"/>
</dbReference>
<dbReference type="FunFam" id="3.10.129.110:FF:000001">
    <property type="entry name" value="Sterigmatocystin biosynthesis polyketide synthase"/>
    <property type="match status" value="1"/>
</dbReference>
<dbReference type="InterPro" id="IPR049900">
    <property type="entry name" value="PKS_mFAS_DH"/>
</dbReference>
<evidence type="ECO:0000256" key="2">
    <source>
        <dbReference type="ARBA" id="ARBA00022553"/>
    </source>
</evidence>
<dbReference type="SMART" id="SM00825">
    <property type="entry name" value="PKS_KS"/>
    <property type="match status" value="1"/>
</dbReference>
<dbReference type="Pfam" id="PF14765">
    <property type="entry name" value="PS-DH"/>
    <property type="match status" value="1"/>
</dbReference>
<dbReference type="InterPro" id="IPR049551">
    <property type="entry name" value="PKS_DH_C"/>
</dbReference>
<dbReference type="EMBL" id="MW373476">
    <property type="protein sequence ID" value="UPN67548.1"/>
    <property type="molecule type" value="mRNA"/>
</dbReference>
<dbReference type="Pfam" id="PF00698">
    <property type="entry name" value="Acyl_transf_1"/>
    <property type="match status" value="1"/>
</dbReference>
<name>A0A8U0AWN9_PESTX</name>
<evidence type="ECO:0000259" key="8">
    <source>
        <dbReference type="PROSITE" id="PS52019"/>
    </source>
</evidence>
<dbReference type="Pfam" id="PF16073">
    <property type="entry name" value="SAT"/>
    <property type="match status" value="1"/>
</dbReference>
<dbReference type="InterPro" id="IPR016039">
    <property type="entry name" value="Thiolase-like"/>
</dbReference>
<dbReference type="PROSITE" id="PS52019">
    <property type="entry name" value="PKS_MFAS_DH"/>
    <property type="match status" value="1"/>
</dbReference>
<dbReference type="Gene3D" id="3.40.47.10">
    <property type="match status" value="1"/>
</dbReference>
<dbReference type="InterPro" id="IPR020806">
    <property type="entry name" value="PKS_PP-bd"/>
</dbReference>
<evidence type="ECO:0008006" key="10">
    <source>
        <dbReference type="Google" id="ProtNLM"/>
    </source>
</evidence>
<dbReference type="GO" id="GO:0031177">
    <property type="term" value="F:phosphopantetheine binding"/>
    <property type="evidence" value="ECO:0007669"/>
    <property type="project" value="InterPro"/>
</dbReference>
<dbReference type="CDD" id="cd00833">
    <property type="entry name" value="PKS"/>
    <property type="match status" value="1"/>
</dbReference>
<dbReference type="Gene3D" id="3.40.366.10">
    <property type="entry name" value="Malonyl-Coenzyme A Acyl Carrier Protein, domain 2"/>
    <property type="match status" value="2"/>
</dbReference>
<dbReference type="SUPFAM" id="SSF55048">
    <property type="entry name" value="Probable ACP-binding domain of malonyl-CoA ACP transacylase"/>
    <property type="match status" value="1"/>
</dbReference>
<evidence type="ECO:0000259" key="6">
    <source>
        <dbReference type="PROSITE" id="PS50075"/>
    </source>
</evidence>
<keyword evidence="4" id="KW-0511">Multifunctional enzyme</keyword>
<keyword evidence="2" id="KW-0597">Phosphoprotein</keyword>
<feature type="region of interest" description="C-terminal hotdog fold" evidence="5">
    <location>
        <begin position="1502"/>
        <end position="1650"/>
    </location>
</feature>
<dbReference type="PANTHER" id="PTHR43775:SF37">
    <property type="entry name" value="SI:DKEY-61P9.11"/>
    <property type="match status" value="1"/>
</dbReference>
<dbReference type="Gene3D" id="3.30.70.3290">
    <property type="match status" value="1"/>
</dbReference>
<dbReference type="GO" id="GO:0044550">
    <property type="term" value="P:secondary metabolite biosynthetic process"/>
    <property type="evidence" value="ECO:0007669"/>
    <property type="project" value="TreeGrafter"/>
</dbReference>
<dbReference type="Pfam" id="PF00109">
    <property type="entry name" value="ketoacyl-synt"/>
    <property type="match status" value="1"/>
</dbReference>
<dbReference type="InterPro" id="IPR016035">
    <property type="entry name" value="Acyl_Trfase/lysoPLipase"/>
</dbReference>
<dbReference type="InterPro" id="IPR050091">
    <property type="entry name" value="PKS_NRPS_Biosynth_Enz"/>
</dbReference>
<dbReference type="PANTHER" id="PTHR43775">
    <property type="entry name" value="FATTY ACID SYNTHASE"/>
    <property type="match status" value="1"/>
</dbReference>
<dbReference type="InterPro" id="IPR014043">
    <property type="entry name" value="Acyl_transferase_dom"/>
</dbReference>
<evidence type="ECO:0000313" key="9">
    <source>
        <dbReference type="EMBL" id="UPN67548.1"/>
    </source>
</evidence>
<keyword evidence="3" id="KW-0808">Transferase</keyword>
<dbReference type="InterPro" id="IPR042104">
    <property type="entry name" value="PKS_dehydratase_sf"/>
</dbReference>
<dbReference type="InterPro" id="IPR009081">
    <property type="entry name" value="PP-bd_ACP"/>
</dbReference>
<sequence length="1796" mass="195592">MSDNSGLATPPWDSLNTPMAPPKFTLAYFSNEFPPDDLQSTIRKLFERSKSRQHPTLARFIEEATAAVRDEVRKLPNETKGLIPSFRSIFDFAEDAELRKGPLSGSIDGVLLCAVQFANLIVQYETTDRLFPFGSPNASLAGLGIGLVAAAAVSATPSLADLPLAGAEAVRIAFRLGVLVDAVSQNLQPRDPLSTGTPDSWAYVIPDVSPEAVQKELDEIHSREKTPAPSKVFISALSKTSVTISGPPARLRSLFRLSDFFRDRKFVALPVYAGLCHAEHIYGQRHVQEVVEKSVLDDTHVRYSPSVQLFSTSTGKPFLSTSVTNLFEQVVSEILTQKIQWDKVVKGALDRIQDLSATEVEVLVFRESLPVRELVNALKSTGSSLQSTTEDLLQWLHQSHDRLQGPRGPSQSKIAIVGMSCRMPSGATDTEKFWDLLEKGLDVHRKIPADRFDVETHHDPTGKRVNTIMTPYGCFIDEPGLFDAGFFNMSPREAQQTDPMQRLALVTAYEALERAGYVANRTSATNLHRIGTFYGQASDDYREVNTAQEISTYFIPGGCRAFGPGRINYFFKFSGPSYSIDTACSSSLATIQAACTSLWKGDTDTVVAGGMNVLTNSDAFAGLGNGHFLSKTPNACKTWDSEADGYCRADGIGSIVMKRLEDAEADNDNILGVILGAGTNHSADAISITHPHAPSQVYLYRQILRDAALDPFDVSFVEMHGTGTQAGDSEEMQSVTEVFAPIANKRRTTKQPLHIGAVKSNVGHGEAVAGVTALIKVLLMFQKEAIPPHAGIKNSINPGFPKDLDKRNLNIPYEKTAWPRNSNRKRIAVVNNFSAAGGNTTIAVEEGPLRQTVGNDPRSTHLIPISAKSKVSLKGNIQRLVDYLEANPDVSLPDLSYSLTARRYHHSHRVAVTTSDVAHLKKQLLSQIETADSHKPIVTTTGPPPVAFAFTGQGASYGTMNLELYHESKYFREQILQLDSFAQGQGFPSFIPAIDGSFPKEHTHRPVVTQLALVCTEIALAKYWASLGVKPNVVIGHSLGEYAALHVAGVLSASDAIFLVGQRALMLEEKCQAGSHKMLAVRASLAEVQQAAGELPYEVACINGKKDTVLSASKADIEKLAPVLESAGYKCFSLDVAFAFHSAQTDPILDDFESVSRTGVLFQAPNVPVISPLLGKVVFNDKTINANYVRRATRESVNFLSALESAQKLSIVDDSTTWIEIGPHPVCMGFVRSTIPGVKVASPSIRRGENNWHTLVHTLAALHLAGVPVDWNEFHRPFEPALRLLDLPTYAWNDKTYWIQYNGDWALTKGNTFYDAEKAAKSPQLGGGLPASPISTSTVHQVVGETFSGAAGTVQIQSDLMQQDFHDAAYGHKMNGCGVVTSSIHADIVYTIGRYLHSKLKPSVKDVHMDISNLEVVKGLVAQKNRSVPQLIQVSISTEDINSGSAQVVWSSVLPDGSLDEPFATANVFYGSANAWLHSWTPTTHLVLGRVHELERLAELGVANRFSRNMAYGLFARNLVDYADKYRGMHSVVLNGLEACADVELTKEKSGTWSFPPFFIDSVAHLAGFVMNVSDAIDTTNNFCVTPGWESMRFARPLVAGTRYRSYVKMIPTEEDASVYLGDVYIFQDDVIIGQVRGIKFRRYPRILLDRFFSAPDAAKHGSAYAPAVKVAIPPASEKKSAVVVVKTPVEKPAPVKEVAVAAPAAKTTEPVAVAAEVNEDSITVKAMALVAAEAALDVSELEDDVQFANIGVDSLMSLVIAEKFRDTLGVTISGSLFLEYPAVGDLRAWLLEYYG</sequence>
<feature type="domain" description="Carrier" evidence="6">
    <location>
        <begin position="1721"/>
        <end position="1795"/>
    </location>
</feature>
<dbReference type="InterPro" id="IPR020841">
    <property type="entry name" value="PKS_Beta-ketoAc_synthase_dom"/>
</dbReference>
<evidence type="ECO:0000259" key="7">
    <source>
        <dbReference type="PROSITE" id="PS52004"/>
    </source>
</evidence>
<dbReference type="Gene3D" id="1.10.1200.10">
    <property type="entry name" value="ACP-like"/>
    <property type="match status" value="1"/>
</dbReference>
<dbReference type="PROSITE" id="PS52004">
    <property type="entry name" value="KS3_2"/>
    <property type="match status" value="1"/>
</dbReference>
<dbReference type="InterPro" id="IPR018201">
    <property type="entry name" value="Ketoacyl_synth_AS"/>
</dbReference>
<dbReference type="FunFam" id="3.40.366.10:FF:000017">
    <property type="entry name" value="Non-reducing polyketide synthase aptA"/>
    <property type="match status" value="1"/>
</dbReference>
<feature type="active site" description="Proton donor; for dehydratase activity" evidence="5">
    <location>
        <position position="1561"/>
    </location>
</feature>
<dbReference type="Pfam" id="PF22621">
    <property type="entry name" value="CurL-like_PKS_C"/>
    <property type="match status" value="1"/>
</dbReference>
<dbReference type="FunFam" id="1.10.1200.10:FF:000011">
    <property type="entry name" value="Sterigmatocystin biosynthesis polyketide synthase"/>
    <property type="match status" value="1"/>
</dbReference>
<protein>
    <recommendedName>
        <fullName evidence="10">Polyketide synthase</fullName>
    </recommendedName>
</protein>
<evidence type="ECO:0000256" key="1">
    <source>
        <dbReference type="ARBA" id="ARBA00022450"/>
    </source>
</evidence>
<evidence type="ECO:0000256" key="4">
    <source>
        <dbReference type="ARBA" id="ARBA00023268"/>
    </source>
</evidence>
<dbReference type="SMART" id="SM00823">
    <property type="entry name" value="PKS_PP"/>
    <property type="match status" value="1"/>
</dbReference>
<dbReference type="PROSITE" id="PS50075">
    <property type="entry name" value="CARRIER"/>
    <property type="match status" value="1"/>
</dbReference>
<dbReference type="PROSITE" id="PS00606">
    <property type="entry name" value="KS3_1"/>
    <property type="match status" value="1"/>
</dbReference>
<keyword evidence="1" id="KW-0596">Phosphopantetheine</keyword>
<dbReference type="GO" id="GO:0006633">
    <property type="term" value="P:fatty acid biosynthetic process"/>
    <property type="evidence" value="ECO:0007669"/>
    <property type="project" value="InterPro"/>
</dbReference>
<dbReference type="NCBIfam" id="TIGR04532">
    <property type="entry name" value="PT_fungal_PKS"/>
    <property type="match status" value="1"/>
</dbReference>
<dbReference type="GO" id="GO:0004312">
    <property type="term" value="F:fatty acid synthase activity"/>
    <property type="evidence" value="ECO:0007669"/>
    <property type="project" value="TreeGrafter"/>
</dbReference>
<dbReference type="SMR" id="A0A8U0AWN9"/>
<evidence type="ECO:0000256" key="5">
    <source>
        <dbReference type="PROSITE-ProRule" id="PRU01363"/>
    </source>
</evidence>
<dbReference type="FunFam" id="3.40.366.10:FF:000002">
    <property type="entry name" value="Probable polyketide synthase 2"/>
    <property type="match status" value="1"/>
</dbReference>
<dbReference type="InterPro" id="IPR036736">
    <property type="entry name" value="ACP-like_sf"/>
</dbReference>
<evidence type="ECO:0000256" key="3">
    <source>
        <dbReference type="ARBA" id="ARBA00022679"/>
    </source>
</evidence>
<dbReference type="FunFam" id="3.40.47.10:FF:000031">
    <property type="entry name" value="Sterigmatocystin biosynthesis polyketide synthase"/>
    <property type="match status" value="1"/>
</dbReference>
<dbReference type="InterPro" id="IPR001227">
    <property type="entry name" value="Ac_transferase_dom_sf"/>
</dbReference>
<dbReference type="InterPro" id="IPR030918">
    <property type="entry name" value="PT_fungal_PKS"/>
</dbReference>
<organism evidence="9">
    <name type="scientific">Pestalotiopsis sp</name>
    <dbReference type="NCBI Taxonomy" id="36460"/>
    <lineage>
        <taxon>Eukaryota</taxon>
        <taxon>Fungi</taxon>
        <taxon>Dikarya</taxon>
        <taxon>Ascomycota</taxon>
        <taxon>Pezizomycotina</taxon>
        <taxon>Sordariomycetes</taxon>
        <taxon>Xylariomycetidae</taxon>
        <taxon>Amphisphaeriales</taxon>
        <taxon>Sporocadaceae</taxon>
        <taxon>Pestalotiopsis</taxon>
    </lineage>
</organism>
<dbReference type="Pfam" id="PF02801">
    <property type="entry name" value="Ketoacyl-synt_C"/>
    <property type="match status" value="1"/>
</dbReference>
<dbReference type="InterPro" id="IPR032088">
    <property type="entry name" value="SAT"/>
</dbReference>
<dbReference type="Gene3D" id="3.10.129.110">
    <property type="entry name" value="Polyketide synthase dehydratase"/>
    <property type="match status" value="1"/>
</dbReference>
<dbReference type="InterPro" id="IPR016036">
    <property type="entry name" value="Malonyl_transacylase_ACP-bd"/>
</dbReference>
<feature type="active site" description="Proton acceptor; for dehydratase activity" evidence="5">
    <location>
        <position position="1372"/>
    </location>
</feature>
<proteinExistence type="evidence at transcript level"/>
<feature type="domain" description="Ketosynthase family 3 (KS3)" evidence="7">
    <location>
        <begin position="411"/>
        <end position="846"/>
    </location>
</feature>
<dbReference type="Pfam" id="PF00550">
    <property type="entry name" value="PP-binding"/>
    <property type="match status" value="1"/>
</dbReference>
<dbReference type="SUPFAM" id="SSF52151">
    <property type="entry name" value="FabD/lysophospholipase-like"/>
    <property type="match status" value="1"/>
</dbReference>
<feature type="domain" description="PKS/mFAS DH" evidence="8">
    <location>
        <begin position="1340"/>
        <end position="1650"/>
    </location>
</feature>
<accession>A0A8U0AWN9</accession>
<reference evidence="9" key="1">
    <citation type="submission" date="2020-12" db="EMBL/GenBank/DDBJ databases">
        <authorList>
            <person name="Li J."/>
            <person name="Zhen H."/>
            <person name="Chen Y."/>
            <person name="Liu L."/>
        </authorList>
    </citation>
    <scope>NUCLEOTIDE SEQUENCE</scope>
</reference>
<dbReference type="GO" id="GO:0004315">
    <property type="term" value="F:3-oxoacyl-[acyl-carrier-protein] synthase activity"/>
    <property type="evidence" value="ECO:0007669"/>
    <property type="project" value="InterPro"/>
</dbReference>
<dbReference type="SMART" id="SM00827">
    <property type="entry name" value="PKS_AT"/>
    <property type="match status" value="1"/>
</dbReference>
<dbReference type="InterPro" id="IPR014030">
    <property type="entry name" value="Ketoacyl_synth_N"/>
</dbReference>